<feature type="transmembrane region" description="Helical" evidence="1">
    <location>
        <begin position="191"/>
        <end position="214"/>
    </location>
</feature>
<sequence length="342" mass="39281">MTKTEFKEIVEHVDNGFSLVGLFFNFILLYLIITKTPFQLSAYRRILLQNCFVDIFYNSAMLFTRTSTDAKNGNFFMIYTSPFGPWPISLIYIPLVYWIFGIILTLTTLPVQFVYRYFILVKNINLSNKQYASLLSLSFIATGLYTIFAVFVMAPNEKTYREKGNLLANDPYYPKTVLSGYVTSDIAEWPLFFEFLFCYSLAFISYIIIAWTSFKTWRHLKAMENHMTLQTREANRQITKTLFMQATLPVFACIIPITTIVSMTFLKTNIDGFGLIVSLLWAWIPIVNTTVTICVVKSYRTAVLKIIRCSKKTNSIATTALTYDVTLKDSRTGSRNGQILTA</sequence>
<feature type="transmembrane region" description="Helical" evidence="1">
    <location>
        <begin position="242"/>
        <end position="266"/>
    </location>
</feature>
<keyword evidence="1" id="KW-1133">Transmembrane helix</keyword>
<proteinExistence type="predicted"/>
<dbReference type="Pfam" id="PF10326">
    <property type="entry name" value="7TM_GPCR_Str"/>
    <property type="match status" value="1"/>
</dbReference>
<dbReference type="Proteomes" id="UP000887578">
    <property type="component" value="Unplaced"/>
</dbReference>
<dbReference type="InterPro" id="IPR019428">
    <property type="entry name" value="7TM_GPCR_serpentine_rcpt_Str"/>
</dbReference>
<feature type="transmembrane region" description="Helical" evidence="1">
    <location>
        <begin position="46"/>
        <end position="64"/>
    </location>
</feature>
<reference evidence="3" key="1">
    <citation type="submission" date="2022-11" db="UniProtKB">
        <authorList>
            <consortium name="WormBaseParasite"/>
        </authorList>
    </citation>
    <scope>IDENTIFICATION</scope>
</reference>
<keyword evidence="1" id="KW-0812">Transmembrane</keyword>
<dbReference type="AlphaFoldDB" id="A0A914Q6R2"/>
<evidence type="ECO:0000313" key="2">
    <source>
        <dbReference type="Proteomes" id="UP000887578"/>
    </source>
</evidence>
<dbReference type="PANTHER" id="PTHR22943:SF248">
    <property type="entry name" value="SEVEN TM RECEPTOR"/>
    <property type="match status" value="1"/>
</dbReference>
<evidence type="ECO:0000256" key="1">
    <source>
        <dbReference type="SAM" id="Phobius"/>
    </source>
</evidence>
<accession>A0A914Q6R2</accession>
<name>A0A914Q6R2_9BILA</name>
<evidence type="ECO:0000313" key="3">
    <source>
        <dbReference type="WBParaSite" id="PDA_v2.g27157.t1"/>
    </source>
</evidence>
<keyword evidence="1" id="KW-0472">Membrane</keyword>
<protein>
    <submittedName>
        <fullName evidence="3">Uncharacterized protein</fullName>
    </submittedName>
</protein>
<organism evidence="2 3">
    <name type="scientific">Panagrolaimus davidi</name>
    <dbReference type="NCBI Taxonomy" id="227884"/>
    <lineage>
        <taxon>Eukaryota</taxon>
        <taxon>Metazoa</taxon>
        <taxon>Ecdysozoa</taxon>
        <taxon>Nematoda</taxon>
        <taxon>Chromadorea</taxon>
        <taxon>Rhabditida</taxon>
        <taxon>Tylenchina</taxon>
        <taxon>Panagrolaimomorpha</taxon>
        <taxon>Panagrolaimoidea</taxon>
        <taxon>Panagrolaimidae</taxon>
        <taxon>Panagrolaimus</taxon>
    </lineage>
</organism>
<feature type="transmembrane region" description="Helical" evidence="1">
    <location>
        <begin position="16"/>
        <end position="34"/>
    </location>
</feature>
<keyword evidence="2" id="KW-1185">Reference proteome</keyword>
<dbReference type="SUPFAM" id="SSF81321">
    <property type="entry name" value="Family A G protein-coupled receptor-like"/>
    <property type="match status" value="1"/>
</dbReference>
<feature type="transmembrane region" description="Helical" evidence="1">
    <location>
        <begin position="131"/>
        <end position="154"/>
    </location>
</feature>
<dbReference type="PANTHER" id="PTHR22943">
    <property type="entry name" value="7-TRANSMEMBRANE DOMAIN RECEPTOR C.ELEGANS"/>
    <property type="match status" value="1"/>
</dbReference>
<dbReference type="WBParaSite" id="PDA_v2.g27157.t1">
    <property type="protein sequence ID" value="PDA_v2.g27157.t1"/>
    <property type="gene ID" value="PDA_v2.g27157"/>
</dbReference>
<feature type="transmembrane region" description="Helical" evidence="1">
    <location>
        <begin position="95"/>
        <end position="119"/>
    </location>
</feature>
<feature type="transmembrane region" description="Helical" evidence="1">
    <location>
        <begin position="272"/>
        <end position="296"/>
    </location>
</feature>